<dbReference type="PANTHER" id="PTHR44329">
    <property type="entry name" value="SERINE/THREONINE-PROTEIN KINASE TNNI3K-RELATED"/>
    <property type="match status" value="1"/>
</dbReference>
<gene>
    <name evidence="8" type="ORF">P43SY_005743</name>
</gene>
<dbReference type="SUPFAM" id="SSF56112">
    <property type="entry name" value="Protein kinase-like (PK-like)"/>
    <property type="match status" value="1"/>
</dbReference>
<dbReference type="SUPFAM" id="SSF57903">
    <property type="entry name" value="FYVE/PHD zinc finger"/>
    <property type="match status" value="1"/>
</dbReference>
<organism evidence="8 9">
    <name type="scientific">Pythium insidiosum</name>
    <name type="common">Pythiosis disease agent</name>
    <dbReference type="NCBI Taxonomy" id="114742"/>
    <lineage>
        <taxon>Eukaryota</taxon>
        <taxon>Sar</taxon>
        <taxon>Stramenopiles</taxon>
        <taxon>Oomycota</taxon>
        <taxon>Peronosporomycetes</taxon>
        <taxon>Pythiales</taxon>
        <taxon>Pythiaceae</taxon>
        <taxon>Pythium</taxon>
    </lineage>
</organism>
<dbReference type="SMART" id="SM00064">
    <property type="entry name" value="FYVE"/>
    <property type="match status" value="1"/>
</dbReference>
<feature type="domain" description="Protein kinase" evidence="6">
    <location>
        <begin position="215"/>
        <end position="485"/>
    </location>
</feature>
<dbReference type="InterPro" id="IPR000306">
    <property type="entry name" value="Znf_FYVE"/>
</dbReference>
<dbReference type="GO" id="GO:0004674">
    <property type="term" value="F:protein serine/threonine kinase activity"/>
    <property type="evidence" value="ECO:0007669"/>
    <property type="project" value="TreeGrafter"/>
</dbReference>
<dbReference type="GO" id="GO:0008270">
    <property type="term" value="F:zinc ion binding"/>
    <property type="evidence" value="ECO:0007669"/>
    <property type="project" value="UniProtKB-KW"/>
</dbReference>
<evidence type="ECO:0000256" key="5">
    <source>
        <dbReference type="SAM" id="MobiDB-lite"/>
    </source>
</evidence>
<evidence type="ECO:0000313" key="9">
    <source>
        <dbReference type="Proteomes" id="UP001209570"/>
    </source>
</evidence>
<evidence type="ECO:0008006" key="10">
    <source>
        <dbReference type="Google" id="ProtNLM"/>
    </source>
</evidence>
<reference evidence="8" key="1">
    <citation type="submission" date="2021-12" db="EMBL/GenBank/DDBJ databases">
        <title>Prjna785345.</title>
        <authorList>
            <person name="Rujirawat T."/>
            <person name="Krajaejun T."/>
        </authorList>
    </citation>
    <scope>NUCLEOTIDE SEQUENCE</scope>
    <source>
        <strain evidence="8">Pi057C3</strain>
    </source>
</reference>
<feature type="compositionally biased region" description="Polar residues" evidence="5">
    <location>
        <begin position="101"/>
        <end position="111"/>
    </location>
</feature>
<feature type="domain" description="FYVE-type" evidence="7">
    <location>
        <begin position="21"/>
        <end position="81"/>
    </location>
</feature>
<dbReference type="PROSITE" id="PS50178">
    <property type="entry name" value="ZF_FYVE"/>
    <property type="match status" value="1"/>
</dbReference>
<dbReference type="InterPro" id="IPR011011">
    <property type="entry name" value="Znf_FYVE_PHD"/>
</dbReference>
<dbReference type="InterPro" id="IPR051681">
    <property type="entry name" value="Ser/Thr_Kinases-Pseudokinases"/>
</dbReference>
<dbReference type="CDD" id="cd00065">
    <property type="entry name" value="FYVE_like_SF"/>
    <property type="match status" value="1"/>
</dbReference>
<dbReference type="InterPro" id="IPR000719">
    <property type="entry name" value="Prot_kinase_dom"/>
</dbReference>
<feature type="compositionally biased region" description="Low complexity" evidence="5">
    <location>
        <begin position="112"/>
        <end position="135"/>
    </location>
</feature>
<accession>A0AAD5MBN4</accession>
<evidence type="ECO:0000256" key="4">
    <source>
        <dbReference type="PROSITE-ProRule" id="PRU00091"/>
    </source>
</evidence>
<dbReference type="InterPro" id="IPR013083">
    <property type="entry name" value="Znf_RING/FYVE/PHD"/>
</dbReference>
<evidence type="ECO:0000313" key="8">
    <source>
        <dbReference type="EMBL" id="KAJ0409849.1"/>
    </source>
</evidence>
<dbReference type="InterPro" id="IPR017455">
    <property type="entry name" value="Znf_FYVE-rel"/>
</dbReference>
<dbReference type="AlphaFoldDB" id="A0AAD5MBN4"/>
<dbReference type="PROSITE" id="PS50011">
    <property type="entry name" value="PROTEIN_KINASE_DOM"/>
    <property type="match status" value="1"/>
</dbReference>
<dbReference type="EMBL" id="JAKCXM010000002">
    <property type="protein sequence ID" value="KAJ0409849.1"/>
    <property type="molecule type" value="Genomic_DNA"/>
</dbReference>
<evidence type="ECO:0000256" key="3">
    <source>
        <dbReference type="ARBA" id="ARBA00022833"/>
    </source>
</evidence>
<dbReference type="PANTHER" id="PTHR44329:SF214">
    <property type="entry name" value="PROTEIN KINASE DOMAIN-CONTAINING PROTEIN"/>
    <property type="match status" value="1"/>
</dbReference>
<feature type="region of interest" description="Disordered" evidence="5">
    <location>
        <begin position="84"/>
        <end position="136"/>
    </location>
</feature>
<dbReference type="InterPro" id="IPR011009">
    <property type="entry name" value="Kinase-like_dom_sf"/>
</dbReference>
<dbReference type="Gene3D" id="3.30.40.10">
    <property type="entry name" value="Zinc/RING finger domain, C3HC4 (zinc finger)"/>
    <property type="match status" value="1"/>
</dbReference>
<evidence type="ECO:0000256" key="1">
    <source>
        <dbReference type="ARBA" id="ARBA00022723"/>
    </source>
</evidence>
<dbReference type="Pfam" id="PF01363">
    <property type="entry name" value="FYVE"/>
    <property type="match status" value="1"/>
</dbReference>
<protein>
    <recommendedName>
        <fullName evidence="10">TKL protein kinase</fullName>
    </recommendedName>
</protein>
<evidence type="ECO:0000259" key="6">
    <source>
        <dbReference type="PROSITE" id="PS50011"/>
    </source>
</evidence>
<name>A0AAD5MBN4_PYTIN</name>
<proteinExistence type="predicted"/>
<keyword evidence="3" id="KW-0862">Zinc</keyword>
<keyword evidence="2 4" id="KW-0863">Zinc-finger</keyword>
<comment type="caution">
    <text evidence="8">The sequence shown here is derived from an EMBL/GenBank/DDBJ whole genome shotgun (WGS) entry which is preliminary data.</text>
</comment>
<keyword evidence="9" id="KW-1185">Reference proteome</keyword>
<dbReference type="Proteomes" id="UP001209570">
    <property type="component" value="Unassembled WGS sequence"/>
</dbReference>
<dbReference type="InterPro" id="IPR001245">
    <property type="entry name" value="Ser-Thr/Tyr_kinase_cat_dom"/>
</dbReference>
<feature type="compositionally biased region" description="Low complexity" evidence="5">
    <location>
        <begin position="86"/>
        <end position="100"/>
    </location>
</feature>
<dbReference type="Gene3D" id="1.10.510.10">
    <property type="entry name" value="Transferase(Phosphotransferase) domain 1"/>
    <property type="match status" value="1"/>
</dbReference>
<dbReference type="GO" id="GO:0005524">
    <property type="term" value="F:ATP binding"/>
    <property type="evidence" value="ECO:0007669"/>
    <property type="project" value="InterPro"/>
</dbReference>
<evidence type="ECO:0000256" key="2">
    <source>
        <dbReference type="ARBA" id="ARBA00022771"/>
    </source>
</evidence>
<sequence length="516" mass="57587">MMEHEVLKFESLAEPESWVQSSRRPDCSMCYVKFTTFRRRHHCRLCGDIICSTCFVKRKAEIPMVGIISIKVCSACANGKAKRSSTRASDSRASSSMSSRGTVRQPSQSHVSIPESSASRLSSSQCSSSSNSSCSRDTFQSVPAKLKQDQHRLSDSVGTYSSSVFSDESFSIHGSMDLNGSYVLSHERLSEDVDHVDSLRDLHQLSAQMMSLEELEKVQHLGRGDRHDVWLVRHPSRGLLASKRLLKENVSSDAVEQFVDELEIMSQVHHPRIVELVAVSWTEKKDLQAHFEYMPGGTLRSFLEVTARDVKHLQPRSRQKVQMALDIAEALVHLHSFSPPIVHGGLQSHRVLLTEDGRAKLSDVGSQSSESVMNRSADRHARRWLAPELLSGMGQYDATSDVYAFGVILCELDTQKLPYSDCITPMGDAMPDREIENMVLSGELQPTMTRSCPPDLRQLAYDCLSFDPVQRPSAVEITVRLRTFIRTHGLEIDRNAKQALTLSDLGVPTSGDRVTL</sequence>
<dbReference type="Pfam" id="PF07714">
    <property type="entry name" value="PK_Tyr_Ser-Thr"/>
    <property type="match status" value="1"/>
</dbReference>
<keyword evidence="1" id="KW-0479">Metal-binding</keyword>
<evidence type="ECO:0000259" key="7">
    <source>
        <dbReference type="PROSITE" id="PS50178"/>
    </source>
</evidence>